<comment type="catalytic activity">
    <reaction evidence="10 12">
        <text>4-(phosphooxy)-L-threonine + 2-oxoglutarate = (R)-3-hydroxy-2-oxo-4-phosphooxybutanoate + L-glutamate</text>
        <dbReference type="Rhea" id="RHEA:16573"/>
        <dbReference type="ChEBI" id="CHEBI:16810"/>
        <dbReference type="ChEBI" id="CHEBI:29985"/>
        <dbReference type="ChEBI" id="CHEBI:58452"/>
        <dbReference type="ChEBI" id="CHEBI:58538"/>
        <dbReference type="EC" id="2.6.1.52"/>
    </reaction>
</comment>
<feature type="binding site" evidence="12">
    <location>
        <position position="46"/>
    </location>
    <ligand>
        <name>L-glutamate</name>
        <dbReference type="ChEBI" id="CHEBI:29985"/>
    </ligand>
</feature>
<feature type="domain" description="Aminotransferase class V" evidence="13">
    <location>
        <begin position="8"/>
        <end position="352"/>
    </location>
</feature>
<comment type="pathway">
    <text evidence="1 12">Cofactor biosynthesis; pyridoxine 5'-phosphate biosynthesis; pyridoxine 5'-phosphate from D-erythrose 4-phosphate: step 3/5.</text>
</comment>
<comment type="function">
    <text evidence="12">Catalyzes the reversible conversion of 3-phosphohydroxypyruvate to phosphoserine and of 3-hydroxy-2-oxo-4-phosphonooxybutanoate to phosphohydroxythreonine.</text>
</comment>
<evidence type="ECO:0000256" key="9">
    <source>
        <dbReference type="ARBA" id="ARBA00023299"/>
    </source>
</evidence>
<dbReference type="AlphaFoldDB" id="A0A1E5CWI7"/>
<feature type="binding site" evidence="12">
    <location>
        <begin position="241"/>
        <end position="242"/>
    </location>
    <ligand>
        <name>pyridoxal 5'-phosphate</name>
        <dbReference type="ChEBI" id="CHEBI:597326"/>
    </ligand>
</feature>
<reference evidence="14 15" key="1">
    <citation type="journal article" date="2012" name="Science">
        <title>Ecological populations of bacteria act as socially cohesive units of antibiotic production and resistance.</title>
        <authorList>
            <person name="Cordero O.X."/>
            <person name="Wildschutte H."/>
            <person name="Kirkup B."/>
            <person name="Proehl S."/>
            <person name="Ngo L."/>
            <person name="Hussain F."/>
            <person name="Le Roux F."/>
            <person name="Mincer T."/>
            <person name="Polz M.F."/>
        </authorList>
    </citation>
    <scope>NUCLEOTIDE SEQUENCE [LARGE SCALE GENOMIC DNA]</scope>
    <source>
        <strain evidence="14 15">FF-238</strain>
    </source>
</reference>
<evidence type="ECO:0000313" key="14">
    <source>
        <dbReference type="EMBL" id="OEE74717.1"/>
    </source>
</evidence>
<dbReference type="PANTHER" id="PTHR43247">
    <property type="entry name" value="PHOSPHOSERINE AMINOTRANSFERASE"/>
    <property type="match status" value="1"/>
</dbReference>
<comment type="subunit">
    <text evidence="12">Homodimer.</text>
</comment>
<dbReference type="InterPro" id="IPR000192">
    <property type="entry name" value="Aminotrans_V_dom"/>
</dbReference>
<evidence type="ECO:0000256" key="11">
    <source>
        <dbReference type="ARBA" id="ARBA00049007"/>
    </source>
</evidence>
<comment type="catalytic activity">
    <reaction evidence="11 12">
        <text>O-phospho-L-serine + 2-oxoglutarate = 3-phosphooxypyruvate + L-glutamate</text>
        <dbReference type="Rhea" id="RHEA:14329"/>
        <dbReference type="ChEBI" id="CHEBI:16810"/>
        <dbReference type="ChEBI" id="CHEBI:18110"/>
        <dbReference type="ChEBI" id="CHEBI:29985"/>
        <dbReference type="ChEBI" id="CHEBI:57524"/>
        <dbReference type="EC" id="2.6.1.52"/>
    </reaction>
</comment>
<keyword evidence="9 12" id="KW-0718">Serine biosynthesis</keyword>
<name>A0A1E5CWI7_9VIBR</name>
<keyword evidence="4 12" id="KW-0032">Aminotransferase</keyword>
<keyword evidence="7 12" id="KW-0663">Pyridoxal phosphate</keyword>
<dbReference type="UniPathway" id="UPA00135">
    <property type="reaction ID" value="UER00197"/>
</dbReference>
<dbReference type="PIRSF" id="PIRSF000525">
    <property type="entry name" value="SerC"/>
    <property type="match status" value="1"/>
</dbReference>
<proteinExistence type="inferred from homology"/>
<feature type="binding site" evidence="12">
    <location>
        <position position="106"/>
    </location>
    <ligand>
        <name>pyridoxal 5'-phosphate</name>
        <dbReference type="ChEBI" id="CHEBI:597326"/>
    </ligand>
</feature>
<dbReference type="Pfam" id="PF00266">
    <property type="entry name" value="Aminotran_5"/>
    <property type="match status" value="1"/>
</dbReference>
<evidence type="ECO:0000256" key="1">
    <source>
        <dbReference type="ARBA" id="ARBA00004915"/>
    </source>
</evidence>
<comment type="similarity">
    <text evidence="3 12">Belongs to the class-V pyridoxal-phosphate-dependent aminotransferase family. SerC subfamily.</text>
</comment>
<feature type="binding site" evidence="12">
    <location>
        <position position="176"/>
    </location>
    <ligand>
        <name>pyridoxal 5'-phosphate</name>
        <dbReference type="ChEBI" id="CHEBI:597326"/>
    </ligand>
</feature>
<keyword evidence="15" id="KW-1185">Reference proteome</keyword>
<keyword evidence="6 12" id="KW-0808">Transferase</keyword>
<feature type="binding site" evidence="12">
    <location>
        <position position="157"/>
    </location>
    <ligand>
        <name>pyridoxal 5'-phosphate</name>
        <dbReference type="ChEBI" id="CHEBI:597326"/>
    </ligand>
</feature>
<keyword evidence="5 12" id="KW-0028">Amino-acid biosynthesis</keyword>
<dbReference type="EC" id="2.6.1.52" evidence="12"/>
<comment type="caution">
    <text evidence="12">Lacks conserved residue(s) required for the propagation of feature annotation.</text>
</comment>
<dbReference type="GO" id="GO:0030170">
    <property type="term" value="F:pyridoxal phosphate binding"/>
    <property type="evidence" value="ECO:0007669"/>
    <property type="project" value="UniProtKB-UniRule"/>
</dbReference>
<comment type="subcellular location">
    <subcellularLocation>
        <location evidence="12">Cytoplasm</location>
    </subcellularLocation>
</comment>
<dbReference type="HAMAP" id="MF_00160">
    <property type="entry name" value="SerC_aminotrans_5"/>
    <property type="match status" value="1"/>
</dbReference>
<dbReference type="InterPro" id="IPR015424">
    <property type="entry name" value="PyrdxlP-dep_Trfase"/>
</dbReference>
<dbReference type="PANTHER" id="PTHR43247:SF1">
    <property type="entry name" value="PHOSPHOSERINE AMINOTRANSFERASE"/>
    <property type="match status" value="1"/>
</dbReference>
<evidence type="ECO:0000256" key="4">
    <source>
        <dbReference type="ARBA" id="ARBA00022576"/>
    </source>
</evidence>
<dbReference type="SUPFAM" id="SSF53383">
    <property type="entry name" value="PLP-dependent transferases"/>
    <property type="match status" value="1"/>
</dbReference>
<dbReference type="Gene3D" id="3.40.640.10">
    <property type="entry name" value="Type I PLP-dependent aspartate aminotransferase-like (Major domain)"/>
    <property type="match status" value="1"/>
</dbReference>
<dbReference type="GO" id="GO:0008615">
    <property type="term" value="P:pyridoxine biosynthetic process"/>
    <property type="evidence" value="ECO:0007669"/>
    <property type="project" value="UniProtKB-UniRule"/>
</dbReference>
<comment type="caution">
    <text evidence="14">The sequence shown here is derived from an EMBL/GenBank/DDBJ whole genome shotgun (WGS) entry which is preliminary data.</text>
</comment>
<evidence type="ECO:0000313" key="15">
    <source>
        <dbReference type="Proteomes" id="UP000094165"/>
    </source>
</evidence>
<dbReference type="GO" id="GO:0006564">
    <property type="term" value="P:L-serine biosynthetic process"/>
    <property type="evidence" value="ECO:0007669"/>
    <property type="project" value="UniProtKB-UniRule"/>
</dbReference>
<dbReference type="RefSeq" id="WP_017054526.1">
    <property type="nucleotide sequence ID" value="NZ_AJYW02000182.1"/>
</dbReference>
<dbReference type="CDD" id="cd00611">
    <property type="entry name" value="PSAT_like"/>
    <property type="match status" value="1"/>
</dbReference>
<dbReference type="NCBIfam" id="TIGR01364">
    <property type="entry name" value="serC_1"/>
    <property type="match status" value="1"/>
</dbReference>
<evidence type="ECO:0000256" key="3">
    <source>
        <dbReference type="ARBA" id="ARBA00006904"/>
    </source>
</evidence>
<dbReference type="FunFam" id="3.40.640.10:FF:000010">
    <property type="entry name" value="Phosphoserine aminotransferase"/>
    <property type="match status" value="1"/>
</dbReference>
<dbReference type="NCBIfam" id="NF003764">
    <property type="entry name" value="PRK05355.1"/>
    <property type="match status" value="1"/>
</dbReference>
<evidence type="ECO:0000256" key="7">
    <source>
        <dbReference type="ARBA" id="ARBA00022898"/>
    </source>
</evidence>
<dbReference type="GO" id="GO:0004648">
    <property type="term" value="F:O-phospho-L-serine:2-oxoglutarate aminotransferase activity"/>
    <property type="evidence" value="ECO:0007669"/>
    <property type="project" value="UniProtKB-UniRule"/>
</dbReference>
<keyword evidence="8 12" id="KW-0664">Pyridoxine biosynthesis</keyword>
<evidence type="ECO:0000256" key="5">
    <source>
        <dbReference type="ARBA" id="ARBA00022605"/>
    </source>
</evidence>
<sequence>MEPITDNIFNFSAGPAALPKAVMQKAQAEFINWGGLGTSVMEISHRSKPFIKVAEEAEQDLRDLLNVPDNYKVLFCQGGARAQFAAVPMNLLGQSKTATYVDAGYWAESAIAEANKYCEPDVFVAKTEKEGKVAVLPASEWPVATDAAYVHFCPNETIDGIEINDLPVTDKPIVADMSSTILSREIDVSKYGVIYAGAQKNIGPAGLCIVIVRDDLLDLAAQALPSILNYKVLAEKDSMYNTPPTFAWYLSGLVFKWLKEQGGVKAIEQVNREKAALLYAYIDQSPFYKNDVHADNRSLMNVPFQLLKPELDSKFLELAEASGLQALKGHRAVGGMRASIYNAMPLEGVKALVDFMASFESEYAD</sequence>
<feature type="binding site" evidence="12">
    <location>
        <position position="199"/>
    </location>
    <ligand>
        <name>pyridoxal 5'-phosphate</name>
        <dbReference type="ChEBI" id="CHEBI:597326"/>
    </ligand>
</feature>
<evidence type="ECO:0000256" key="12">
    <source>
        <dbReference type="HAMAP-Rule" id="MF_00160"/>
    </source>
</evidence>
<evidence type="ECO:0000256" key="8">
    <source>
        <dbReference type="ARBA" id="ARBA00023096"/>
    </source>
</evidence>
<dbReference type="FunFam" id="3.90.1150.10:FF:000006">
    <property type="entry name" value="Phosphoserine aminotransferase"/>
    <property type="match status" value="1"/>
</dbReference>
<dbReference type="InterPro" id="IPR022278">
    <property type="entry name" value="Pser_aminoTfrase"/>
</dbReference>
<dbReference type="GO" id="GO:0005737">
    <property type="term" value="C:cytoplasm"/>
    <property type="evidence" value="ECO:0007669"/>
    <property type="project" value="UniProtKB-SubCell"/>
</dbReference>
<evidence type="ECO:0000256" key="10">
    <source>
        <dbReference type="ARBA" id="ARBA00047630"/>
    </source>
</evidence>
<organism evidence="14 15">
    <name type="scientific">Vibrio genomosp. F6 str. FF-238</name>
    <dbReference type="NCBI Taxonomy" id="1191298"/>
    <lineage>
        <taxon>Bacteria</taxon>
        <taxon>Pseudomonadati</taxon>
        <taxon>Pseudomonadota</taxon>
        <taxon>Gammaproteobacteria</taxon>
        <taxon>Vibrionales</taxon>
        <taxon>Vibrionaceae</taxon>
        <taxon>Vibrio</taxon>
    </lineage>
</organism>
<dbReference type="InterPro" id="IPR015421">
    <property type="entry name" value="PyrdxlP-dep_Trfase_major"/>
</dbReference>
<evidence type="ECO:0000256" key="6">
    <source>
        <dbReference type="ARBA" id="ARBA00022679"/>
    </source>
</evidence>
<feature type="binding site" evidence="12">
    <location>
        <begin position="80"/>
        <end position="81"/>
    </location>
    <ligand>
        <name>pyridoxal 5'-phosphate</name>
        <dbReference type="ChEBI" id="CHEBI:597326"/>
    </ligand>
</feature>
<dbReference type="InterPro" id="IPR015422">
    <property type="entry name" value="PyrdxlP-dep_Trfase_small"/>
</dbReference>
<dbReference type="EMBL" id="AJYW02000182">
    <property type="protein sequence ID" value="OEE74717.1"/>
    <property type="molecule type" value="Genomic_DNA"/>
</dbReference>
<dbReference type="UniPathway" id="UPA00244">
    <property type="reaction ID" value="UER00311"/>
</dbReference>
<gene>
    <name evidence="12" type="primary">serC</name>
    <name evidence="14" type="ORF">A130_05980</name>
</gene>
<evidence type="ECO:0000259" key="13">
    <source>
        <dbReference type="Pfam" id="PF00266"/>
    </source>
</evidence>
<protein>
    <recommendedName>
        <fullName evidence="12">Phosphoserine aminotransferase</fullName>
        <ecNumber evidence="12">2.6.1.52</ecNumber>
    </recommendedName>
    <alternativeName>
        <fullName evidence="12">Phosphohydroxythreonine aminotransferase</fullName>
        <shortName evidence="12">PSAT</shortName>
    </alternativeName>
</protein>
<comment type="pathway">
    <text evidence="2 12">Amino-acid biosynthesis; L-serine biosynthesis; L-serine from 3-phospho-D-glycerate: step 2/3.</text>
</comment>
<feature type="modified residue" description="N6-(pyridoxal phosphate)lysine" evidence="12">
    <location>
        <position position="200"/>
    </location>
</feature>
<comment type="cofactor">
    <cofactor evidence="12">
        <name>pyridoxal 5'-phosphate</name>
        <dbReference type="ChEBI" id="CHEBI:597326"/>
    </cofactor>
    <text evidence="12">Binds 1 pyridoxal phosphate per subunit.</text>
</comment>
<accession>A0A1E5CWI7</accession>
<dbReference type="Gene3D" id="3.90.1150.10">
    <property type="entry name" value="Aspartate Aminotransferase, domain 1"/>
    <property type="match status" value="1"/>
</dbReference>
<evidence type="ECO:0000256" key="2">
    <source>
        <dbReference type="ARBA" id="ARBA00005099"/>
    </source>
</evidence>
<dbReference type="Proteomes" id="UP000094165">
    <property type="component" value="Unassembled WGS sequence"/>
</dbReference>
<keyword evidence="12" id="KW-0963">Cytoplasm</keyword>